<evidence type="ECO:0000256" key="10">
    <source>
        <dbReference type="RuleBase" id="RU000461"/>
    </source>
</evidence>
<proteinExistence type="inferred from homology"/>
<evidence type="ECO:0000256" key="3">
    <source>
        <dbReference type="ARBA" id="ARBA00010617"/>
    </source>
</evidence>
<sequence length="537" mass="59874">MAFVESLLPLDFKSLVYVAVALVVLSHVIPYLTDPHAIRAYPGPFLARFTDLWLGRVVALGHRSEVVHEMHAKHGKFVRIAPNHLSIADPDALQIVYAHGNGSLKSNFYDAFVSIQRGLFNTRSRSEHARKRKIVSHIFSQKSVLEFEPHVREYVTQLFRHWDRMCEDGAKGLKGDDGEGGWRGKEGRVWFDCLPWYNYLAFDIIGDLAFGSPFGMLQTCKDAAAVAVSHNDAMAAYGGEGKLEVEYLPAVEVINNRGTYSASMGVLAPWMRPIAKKFPWFSKGDKAVKALAGIAIAAVAQRLQTPTDRRDLLGKLQDGKDDEGKPMGREELTAEALTELIAGSDTTSNSSCAITYYLALNPQAQANLQKELDDALGNEDDPVTSFQSTKTLPYLEAVINESLRLHSTSGIGLPRLVPEGGLTVCGKTFPEGTVLSVPTYTIHRDKSVWGEDVDAFRPERWFEQDKNDIQRTFNPFSFGPRSCVGRNLASMELLIIIASIFRRYEFVLEHPNQSLETMEGFLRKPVECHVGMKRRAQ</sequence>
<dbReference type="PANTHER" id="PTHR24305">
    <property type="entry name" value="CYTOCHROME P450"/>
    <property type="match status" value="1"/>
</dbReference>
<dbReference type="PRINTS" id="PR00463">
    <property type="entry name" value="EP450I"/>
</dbReference>
<keyword evidence="7 9" id="KW-0408">Iron</keyword>
<accession>A0A4R0RYU8</accession>
<dbReference type="GO" id="GO:0020037">
    <property type="term" value="F:heme binding"/>
    <property type="evidence" value="ECO:0007669"/>
    <property type="project" value="InterPro"/>
</dbReference>
<gene>
    <name evidence="11" type="ORF">EIP91_010883</name>
</gene>
<evidence type="ECO:0000256" key="1">
    <source>
        <dbReference type="ARBA" id="ARBA00001971"/>
    </source>
</evidence>
<evidence type="ECO:0000313" key="11">
    <source>
        <dbReference type="EMBL" id="TCD68374.1"/>
    </source>
</evidence>
<dbReference type="STRING" id="92696.A0A4R0RYU8"/>
<dbReference type="InterPro" id="IPR017972">
    <property type="entry name" value="Cyt_P450_CS"/>
</dbReference>
<protein>
    <recommendedName>
        <fullName evidence="13">Cytochrome P450 monooxygenase pc-bph</fullName>
    </recommendedName>
</protein>
<dbReference type="GO" id="GO:0016705">
    <property type="term" value="F:oxidoreductase activity, acting on paired donors, with incorporation or reduction of molecular oxygen"/>
    <property type="evidence" value="ECO:0007669"/>
    <property type="project" value="InterPro"/>
</dbReference>
<organism evidence="11 12">
    <name type="scientific">Steccherinum ochraceum</name>
    <dbReference type="NCBI Taxonomy" id="92696"/>
    <lineage>
        <taxon>Eukaryota</taxon>
        <taxon>Fungi</taxon>
        <taxon>Dikarya</taxon>
        <taxon>Basidiomycota</taxon>
        <taxon>Agaricomycotina</taxon>
        <taxon>Agaricomycetes</taxon>
        <taxon>Polyporales</taxon>
        <taxon>Steccherinaceae</taxon>
        <taxon>Steccherinum</taxon>
    </lineage>
</organism>
<comment type="cofactor">
    <cofactor evidence="1 9">
        <name>heme</name>
        <dbReference type="ChEBI" id="CHEBI:30413"/>
    </cofactor>
</comment>
<feature type="binding site" description="axial binding residue" evidence="9">
    <location>
        <position position="483"/>
    </location>
    <ligand>
        <name>heme</name>
        <dbReference type="ChEBI" id="CHEBI:30413"/>
    </ligand>
    <ligandPart>
        <name>Fe</name>
        <dbReference type="ChEBI" id="CHEBI:18248"/>
    </ligandPart>
</feature>
<dbReference type="InterPro" id="IPR002401">
    <property type="entry name" value="Cyt_P450_E_grp-I"/>
</dbReference>
<dbReference type="OrthoDB" id="1470350at2759"/>
<name>A0A4R0RYU8_9APHY</name>
<keyword evidence="5 9" id="KW-0479">Metal-binding</keyword>
<evidence type="ECO:0000256" key="8">
    <source>
        <dbReference type="ARBA" id="ARBA00023033"/>
    </source>
</evidence>
<evidence type="ECO:0000313" key="12">
    <source>
        <dbReference type="Proteomes" id="UP000292702"/>
    </source>
</evidence>
<comment type="caution">
    <text evidence="11">The sequence shown here is derived from an EMBL/GenBank/DDBJ whole genome shotgun (WGS) entry which is preliminary data.</text>
</comment>
<dbReference type="Pfam" id="PF00067">
    <property type="entry name" value="p450"/>
    <property type="match status" value="1"/>
</dbReference>
<keyword evidence="6 10" id="KW-0560">Oxidoreductase</keyword>
<dbReference type="CDD" id="cd11061">
    <property type="entry name" value="CYP67-like"/>
    <property type="match status" value="1"/>
</dbReference>
<dbReference type="AlphaFoldDB" id="A0A4R0RYU8"/>
<evidence type="ECO:0008006" key="13">
    <source>
        <dbReference type="Google" id="ProtNLM"/>
    </source>
</evidence>
<evidence type="ECO:0000256" key="4">
    <source>
        <dbReference type="ARBA" id="ARBA00022617"/>
    </source>
</evidence>
<dbReference type="Proteomes" id="UP000292702">
    <property type="component" value="Unassembled WGS sequence"/>
</dbReference>
<dbReference type="PANTHER" id="PTHR24305:SF29">
    <property type="entry name" value="BENZOATE-PARA-HYDROXYLASE"/>
    <property type="match status" value="1"/>
</dbReference>
<reference evidence="11 12" key="1">
    <citation type="submission" date="2018-11" db="EMBL/GenBank/DDBJ databases">
        <title>Genome assembly of Steccherinum ochraceum LE-BIN_3174, the white-rot fungus of the Steccherinaceae family (The Residual Polyporoid clade, Polyporales, Basidiomycota).</title>
        <authorList>
            <person name="Fedorova T.V."/>
            <person name="Glazunova O.A."/>
            <person name="Landesman E.O."/>
            <person name="Moiseenko K.V."/>
            <person name="Psurtseva N.V."/>
            <person name="Savinova O.S."/>
            <person name="Shakhova N.V."/>
            <person name="Tyazhelova T.V."/>
            <person name="Vasina D.V."/>
        </authorList>
    </citation>
    <scope>NUCLEOTIDE SEQUENCE [LARGE SCALE GENOMIC DNA]</scope>
    <source>
        <strain evidence="11 12">LE-BIN_3174</strain>
    </source>
</reference>
<dbReference type="Gene3D" id="1.10.630.10">
    <property type="entry name" value="Cytochrome P450"/>
    <property type="match status" value="1"/>
</dbReference>
<dbReference type="GO" id="GO:0004497">
    <property type="term" value="F:monooxygenase activity"/>
    <property type="evidence" value="ECO:0007669"/>
    <property type="project" value="UniProtKB-KW"/>
</dbReference>
<evidence type="ECO:0000256" key="2">
    <source>
        <dbReference type="ARBA" id="ARBA00005179"/>
    </source>
</evidence>
<evidence type="ECO:0000256" key="6">
    <source>
        <dbReference type="ARBA" id="ARBA00023002"/>
    </source>
</evidence>
<dbReference type="PROSITE" id="PS00086">
    <property type="entry name" value="CYTOCHROME_P450"/>
    <property type="match status" value="1"/>
</dbReference>
<keyword evidence="8 10" id="KW-0503">Monooxygenase</keyword>
<comment type="pathway">
    <text evidence="2">Secondary metabolite biosynthesis.</text>
</comment>
<dbReference type="EMBL" id="RWJN01000068">
    <property type="protein sequence ID" value="TCD68374.1"/>
    <property type="molecule type" value="Genomic_DNA"/>
</dbReference>
<dbReference type="InterPro" id="IPR001128">
    <property type="entry name" value="Cyt_P450"/>
</dbReference>
<dbReference type="SUPFAM" id="SSF48264">
    <property type="entry name" value="Cytochrome P450"/>
    <property type="match status" value="1"/>
</dbReference>
<evidence type="ECO:0000256" key="5">
    <source>
        <dbReference type="ARBA" id="ARBA00022723"/>
    </source>
</evidence>
<dbReference type="InterPro" id="IPR036396">
    <property type="entry name" value="Cyt_P450_sf"/>
</dbReference>
<evidence type="ECO:0000256" key="9">
    <source>
        <dbReference type="PIRSR" id="PIRSR602401-1"/>
    </source>
</evidence>
<evidence type="ECO:0000256" key="7">
    <source>
        <dbReference type="ARBA" id="ARBA00023004"/>
    </source>
</evidence>
<keyword evidence="12" id="KW-1185">Reference proteome</keyword>
<dbReference type="InterPro" id="IPR050121">
    <property type="entry name" value="Cytochrome_P450_monoxygenase"/>
</dbReference>
<dbReference type="GO" id="GO:0005506">
    <property type="term" value="F:iron ion binding"/>
    <property type="evidence" value="ECO:0007669"/>
    <property type="project" value="InterPro"/>
</dbReference>
<keyword evidence="4 9" id="KW-0349">Heme</keyword>
<dbReference type="PRINTS" id="PR00385">
    <property type="entry name" value="P450"/>
</dbReference>
<comment type="similarity">
    <text evidence="3 10">Belongs to the cytochrome P450 family.</text>
</comment>